<gene>
    <name evidence="1" type="ORF">HJC23_004101</name>
</gene>
<reference evidence="1 2" key="1">
    <citation type="journal article" date="2020" name="G3 (Bethesda)">
        <title>Improved Reference Genome for Cyclotella cryptica CCMP332, a Model for Cell Wall Morphogenesis, Salinity Adaptation, and Lipid Production in Diatoms (Bacillariophyta).</title>
        <authorList>
            <person name="Roberts W.R."/>
            <person name="Downey K.M."/>
            <person name="Ruck E.C."/>
            <person name="Traller J.C."/>
            <person name="Alverson A.J."/>
        </authorList>
    </citation>
    <scope>NUCLEOTIDE SEQUENCE [LARGE SCALE GENOMIC DNA]</scope>
    <source>
        <strain evidence="1 2">CCMP332</strain>
    </source>
</reference>
<sequence>MRWRCVMSFGDIGGLWRSSWSSSGRRKRHVALALSNVLPYSSPSSIDYQVGTGLEAYLATESVQRTEVLGGRR</sequence>
<dbReference type="Proteomes" id="UP001516023">
    <property type="component" value="Unassembled WGS sequence"/>
</dbReference>
<name>A0ABD3P282_9STRA</name>
<comment type="caution">
    <text evidence="1">The sequence shown here is derived from an EMBL/GenBank/DDBJ whole genome shotgun (WGS) entry which is preliminary data.</text>
</comment>
<accession>A0ABD3P282</accession>
<proteinExistence type="predicted"/>
<dbReference type="AlphaFoldDB" id="A0ABD3P282"/>
<organism evidence="1 2">
    <name type="scientific">Cyclotella cryptica</name>
    <dbReference type="NCBI Taxonomy" id="29204"/>
    <lineage>
        <taxon>Eukaryota</taxon>
        <taxon>Sar</taxon>
        <taxon>Stramenopiles</taxon>
        <taxon>Ochrophyta</taxon>
        <taxon>Bacillariophyta</taxon>
        <taxon>Coscinodiscophyceae</taxon>
        <taxon>Thalassiosirophycidae</taxon>
        <taxon>Stephanodiscales</taxon>
        <taxon>Stephanodiscaceae</taxon>
        <taxon>Cyclotella</taxon>
    </lineage>
</organism>
<protein>
    <submittedName>
        <fullName evidence="1">Uncharacterized protein</fullName>
    </submittedName>
</protein>
<dbReference type="EMBL" id="JABMIG020000303">
    <property type="protein sequence ID" value="KAL3781916.1"/>
    <property type="molecule type" value="Genomic_DNA"/>
</dbReference>
<evidence type="ECO:0000313" key="1">
    <source>
        <dbReference type="EMBL" id="KAL3781916.1"/>
    </source>
</evidence>
<keyword evidence="2" id="KW-1185">Reference proteome</keyword>
<evidence type="ECO:0000313" key="2">
    <source>
        <dbReference type="Proteomes" id="UP001516023"/>
    </source>
</evidence>